<evidence type="ECO:0000313" key="2">
    <source>
        <dbReference type="Proteomes" id="UP000215509"/>
    </source>
</evidence>
<dbReference type="RefSeq" id="WP_094018841.1">
    <property type="nucleotide sequence ID" value="NZ_NMQW01000080.1"/>
</dbReference>
<accession>A0A229UG04</accession>
<organism evidence="1 2">
    <name type="scientific">Paenibacillus rigui</name>
    <dbReference type="NCBI Taxonomy" id="554312"/>
    <lineage>
        <taxon>Bacteria</taxon>
        <taxon>Bacillati</taxon>
        <taxon>Bacillota</taxon>
        <taxon>Bacilli</taxon>
        <taxon>Bacillales</taxon>
        <taxon>Paenibacillaceae</taxon>
        <taxon>Paenibacillus</taxon>
    </lineage>
</organism>
<comment type="caution">
    <text evidence="1">The sequence shown here is derived from an EMBL/GenBank/DDBJ whole genome shotgun (WGS) entry which is preliminary data.</text>
</comment>
<gene>
    <name evidence="1" type="ORF">CF651_31555</name>
</gene>
<dbReference type="Proteomes" id="UP000215509">
    <property type="component" value="Unassembled WGS sequence"/>
</dbReference>
<protein>
    <submittedName>
        <fullName evidence="1">Uncharacterized protein</fullName>
    </submittedName>
</protein>
<dbReference type="EMBL" id="NMQW01000080">
    <property type="protein sequence ID" value="OXM82314.1"/>
    <property type="molecule type" value="Genomic_DNA"/>
</dbReference>
<proteinExistence type="predicted"/>
<name>A0A229UG04_9BACL</name>
<dbReference type="OrthoDB" id="2661833at2"/>
<evidence type="ECO:0000313" key="1">
    <source>
        <dbReference type="EMBL" id="OXM82314.1"/>
    </source>
</evidence>
<reference evidence="1 2" key="1">
    <citation type="submission" date="2017-07" db="EMBL/GenBank/DDBJ databases">
        <title>Genome sequencing and assembly of Paenibacillus rigui.</title>
        <authorList>
            <person name="Mayilraj S."/>
        </authorList>
    </citation>
    <scope>NUCLEOTIDE SEQUENCE [LARGE SCALE GENOMIC DNA]</scope>
    <source>
        <strain evidence="1 2">JCM 16352</strain>
    </source>
</reference>
<sequence>MTDSKPKGHVEFHQPAAKLVADIPGDEEMREHLDEMMQTDGYPGSCAVIDTGKQDAQSANA</sequence>
<dbReference type="AlphaFoldDB" id="A0A229UG04"/>
<keyword evidence="2" id="KW-1185">Reference proteome</keyword>